<dbReference type="EMBL" id="CM023476">
    <property type="protein sequence ID" value="KAH7942376.1"/>
    <property type="molecule type" value="Genomic_DNA"/>
</dbReference>
<accession>A0ACB8CI78</accession>
<keyword evidence="2" id="KW-1185">Reference proteome</keyword>
<comment type="caution">
    <text evidence="1">The sequence shown here is derived from an EMBL/GenBank/DDBJ whole genome shotgun (WGS) entry which is preliminary data.</text>
</comment>
<dbReference type="Proteomes" id="UP000821865">
    <property type="component" value="Chromosome 7"/>
</dbReference>
<protein>
    <submittedName>
        <fullName evidence="1">Uncharacterized protein</fullName>
    </submittedName>
</protein>
<proteinExistence type="predicted"/>
<evidence type="ECO:0000313" key="1">
    <source>
        <dbReference type="EMBL" id="KAH7942376.1"/>
    </source>
</evidence>
<sequence length="320" mass="35749">MSSEVQHSYQLRSRIPRPRSAFMLFAEEKRRSVADENPNENNQRVSSRLGELWRSLSTAVKEPYQRKAAEAAIVHRRNHPDYVYNPREAHRRKGQERRAKAVVSKPKNGSSGDQEQQPSISTAVAQDRGFPEFQHPPPPPSQRNERRGTSAARGSASGAAQRMPLPRPTATVTATASARSDARPYNVHRFTAPLQPSLRWANRENALPTTLLTAARAFKQAKTPYARIMLHNQVSSTLLNDEDDDSSAGTSSFDQKWIPGEPGLCRRCPRRRSAIVVGSWLPSSIFVLPPVRARQAIGACCCRRGISKIRSHGSHLHCRD</sequence>
<organism evidence="1 2">
    <name type="scientific">Dermacentor silvarum</name>
    <name type="common">Tick</name>
    <dbReference type="NCBI Taxonomy" id="543639"/>
    <lineage>
        <taxon>Eukaryota</taxon>
        <taxon>Metazoa</taxon>
        <taxon>Ecdysozoa</taxon>
        <taxon>Arthropoda</taxon>
        <taxon>Chelicerata</taxon>
        <taxon>Arachnida</taxon>
        <taxon>Acari</taxon>
        <taxon>Parasitiformes</taxon>
        <taxon>Ixodida</taxon>
        <taxon>Ixodoidea</taxon>
        <taxon>Ixodidae</taxon>
        <taxon>Rhipicephalinae</taxon>
        <taxon>Dermacentor</taxon>
    </lineage>
</organism>
<evidence type="ECO:0000313" key="2">
    <source>
        <dbReference type="Proteomes" id="UP000821865"/>
    </source>
</evidence>
<name>A0ACB8CI78_DERSI</name>
<reference evidence="1" key="1">
    <citation type="submission" date="2020-05" db="EMBL/GenBank/DDBJ databases">
        <title>Large-scale comparative analyses of tick genomes elucidate their genetic diversity and vector capacities.</title>
        <authorList>
            <person name="Jia N."/>
            <person name="Wang J."/>
            <person name="Shi W."/>
            <person name="Du L."/>
            <person name="Sun Y."/>
            <person name="Zhan W."/>
            <person name="Jiang J."/>
            <person name="Wang Q."/>
            <person name="Zhang B."/>
            <person name="Ji P."/>
            <person name="Sakyi L.B."/>
            <person name="Cui X."/>
            <person name="Yuan T."/>
            <person name="Jiang B."/>
            <person name="Yang W."/>
            <person name="Lam T.T.-Y."/>
            <person name="Chang Q."/>
            <person name="Ding S."/>
            <person name="Wang X."/>
            <person name="Zhu J."/>
            <person name="Ruan X."/>
            <person name="Zhao L."/>
            <person name="Wei J."/>
            <person name="Que T."/>
            <person name="Du C."/>
            <person name="Cheng J."/>
            <person name="Dai P."/>
            <person name="Han X."/>
            <person name="Huang E."/>
            <person name="Gao Y."/>
            <person name="Liu J."/>
            <person name="Shao H."/>
            <person name="Ye R."/>
            <person name="Li L."/>
            <person name="Wei W."/>
            <person name="Wang X."/>
            <person name="Wang C."/>
            <person name="Yang T."/>
            <person name="Huo Q."/>
            <person name="Li W."/>
            <person name="Guo W."/>
            <person name="Chen H."/>
            <person name="Zhou L."/>
            <person name="Ni X."/>
            <person name="Tian J."/>
            <person name="Zhou Y."/>
            <person name="Sheng Y."/>
            <person name="Liu T."/>
            <person name="Pan Y."/>
            <person name="Xia L."/>
            <person name="Li J."/>
            <person name="Zhao F."/>
            <person name="Cao W."/>
        </authorList>
    </citation>
    <scope>NUCLEOTIDE SEQUENCE</scope>
    <source>
        <strain evidence="1">Dsil-2018</strain>
    </source>
</reference>
<gene>
    <name evidence="1" type="ORF">HPB49_023614</name>
</gene>